<dbReference type="AlphaFoldDB" id="A0AAE1YZ87"/>
<feature type="region of interest" description="Disordered" evidence="1">
    <location>
        <begin position="1"/>
        <end position="48"/>
    </location>
</feature>
<organism evidence="2 3">
    <name type="scientific">Sesamum alatum</name>
    <dbReference type="NCBI Taxonomy" id="300844"/>
    <lineage>
        <taxon>Eukaryota</taxon>
        <taxon>Viridiplantae</taxon>
        <taxon>Streptophyta</taxon>
        <taxon>Embryophyta</taxon>
        <taxon>Tracheophyta</taxon>
        <taxon>Spermatophyta</taxon>
        <taxon>Magnoliopsida</taxon>
        <taxon>eudicotyledons</taxon>
        <taxon>Gunneridae</taxon>
        <taxon>Pentapetalae</taxon>
        <taxon>asterids</taxon>
        <taxon>lamiids</taxon>
        <taxon>Lamiales</taxon>
        <taxon>Pedaliaceae</taxon>
        <taxon>Sesamum</taxon>
    </lineage>
</organism>
<gene>
    <name evidence="2" type="ORF">Salat_0217800</name>
</gene>
<sequence>MPSLICSPTIGEGAPGQPTSSASGDGRKGEAEKLGLSSAEGKQDRGKSPLCPTYSIPVNLIPTHTVVPFCHTGVGEVGEGLELPSIHEIKATVVGENERETAEGLGDGLVTVPIMFMAGADGGRGGGDWGGRGRRGVGKQGVWRGRGREGGRLGTTGEESIGG</sequence>
<protein>
    <submittedName>
        <fullName evidence="2">Uncharacterized protein</fullName>
    </submittedName>
</protein>
<keyword evidence="3" id="KW-1185">Reference proteome</keyword>
<reference evidence="2" key="2">
    <citation type="journal article" date="2024" name="Plant">
        <title>Genomic evolution and insights into agronomic trait innovations of Sesamum species.</title>
        <authorList>
            <person name="Miao H."/>
            <person name="Wang L."/>
            <person name="Qu L."/>
            <person name="Liu H."/>
            <person name="Sun Y."/>
            <person name="Le M."/>
            <person name="Wang Q."/>
            <person name="Wei S."/>
            <person name="Zheng Y."/>
            <person name="Lin W."/>
            <person name="Duan Y."/>
            <person name="Cao H."/>
            <person name="Xiong S."/>
            <person name="Wang X."/>
            <person name="Wei L."/>
            <person name="Li C."/>
            <person name="Ma Q."/>
            <person name="Ju M."/>
            <person name="Zhao R."/>
            <person name="Li G."/>
            <person name="Mu C."/>
            <person name="Tian Q."/>
            <person name="Mei H."/>
            <person name="Zhang T."/>
            <person name="Gao T."/>
            <person name="Zhang H."/>
        </authorList>
    </citation>
    <scope>NUCLEOTIDE SEQUENCE</scope>
    <source>
        <strain evidence="2">3651</strain>
    </source>
</reference>
<dbReference type="EMBL" id="JACGWO010000001">
    <property type="protein sequence ID" value="KAK4438832.1"/>
    <property type="molecule type" value="Genomic_DNA"/>
</dbReference>
<evidence type="ECO:0000313" key="2">
    <source>
        <dbReference type="EMBL" id="KAK4438832.1"/>
    </source>
</evidence>
<feature type="region of interest" description="Disordered" evidence="1">
    <location>
        <begin position="125"/>
        <end position="163"/>
    </location>
</feature>
<proteinExistence type="predicted"/>
<evidence type="ECO:0000256" key="1">
    <source>
        <dbReference type="SAM" id="MobiDB-lite"/>
    </source>
</evidence>
<comment type="caution">
    <text evidence="2">The sequence shown here is derived from an EMBL/GenBank/DDBJ whole genome shotgun (WGS) entry which is preliminary data.</text>
</comment>
<reference evidence="2" key="1">
    <citation type="submission" date="2020-06" db="EMBL/GenBank/DDBJ databases">
        <authorList>
            <person name="Li T."/>
            <person name="Hu X."/>
            <person name="Zhang T."/>
            <person name="Song X."/>
            <person name="Zhang H."/>
            <person name="Dai N."/>
            <person name="Sheng W."/>
            <person name="Hou X."/>
            <person name="Wei L."/>
        </authorList>
    </citation>
    <scope>NUCLEOTIDE SEQUENCE</scope>
    <source>
        <strain evidence="2">3651</strain>
        <tissue evidence="2">Leaf</tissue>
    </source>
</reference>
<accession>A0AAE1YZ87</accession>
<name>A0AAE1YZ87_9LAMI</name>
<dbReference type="Proteomes" id="UP001293254">
    <property type="component" value="Unassembled WGS sequence"/>
</dbReference>
<evidence type="ECO:0000313" key="3">
    <source>
        <dbReference type="Proteomes" id="UP001293254"/>
    </source>
</evidence>